<feature type="compositionally biased region" description="Basic and acidic residues" evidence="1">
    <location>
        <begin position="152"/>
        <end position="162"/>
    </location>
</feature>
<name>A0A9P7KCK1_9AGAR</name>
<protein>
    <submittedName>
        <fullName evidence="2">Uncharacterized protein</fullName>
    </submittedName>
</protein>
<reference evidence="2" key="2">
    <citation type="submission" date="2021-10" db="EMBL/GenBank/DDBJ databases">
        <title>Phylogenomics reveals ancestral predisposition of the termite-cultivated fungus Termitomyces towards a domesticated lifestyle.</title>
        <authorList>
            <person name="Auxier B."/>
            <person name="Grum-Grzhimaylo A."/>
            <person name="Cardenas M.E."/>
            <person name="Lodge J.D."/>
            <person name="Laessoe T."/>
            <person name="Pedersen O."/>
            <person name="Smith M.E."/>
            <person name="Kuyper T.W."/>
            <person name="Franco-Molano E.A."/>
            <person name="Baroni T.J."/>
            <person name="Aanen D.K."/>
        </authorList>
    </citation>
    <scope>NUCLEOTIDE SEQUENCE</scope>
    <source>
        <strain evidence="2">AP01</strain>
        <tissue evidence="2">Mycelium</tissue>
    </source>
</reference>
<keyword evidence="3" id="KW-1185">Reference proteome</keyword>
<dbReference type="EMBL" id="JABCKV010000078">
    <property type="protein sequence ID" value="KAG5644234.1"/>
    <property type="molecule type" value="Genomic_DNA"/>
</dbReference>
<proteinExistence type="predicted"/>
<feature type="compositionally biased region" description="Polar residues" evidence="1">
    <location>
        <begin position="1"/>
        <end position="16"/>
    </location>
</feature>
<feature type="compositionally biased region" description="Low complexity" evidence="1">
    <location>
        <begin position="51"/>
        <end position="70"/>
    </location>
</feature>
<evidence type="ECO:0000313" key="2">
    <source>
        <dbReference type="EMBL" id="KAG5644234.1"/>
    </source>
</evidence>
<feature type="region of interest" description="Disordered" evidence="1">
    <location>
        <begin position="1"/>
        <end position="177"/>
    </location>
</feature>
<gene>
    <name evidence="2" type="ORF">DXG03_008829</name>
</gene>
<dbReference type="OrthoDB" id="3263215at2759"/>
<dbReference type="AlphaFoldDB" id="A0A9P7KCK1"/>
<organism evidence="2 3">
    <name type="scientific">Asterophora parasitica</name>
    <dbReference type="NCBI Taxonomy" id="117018"/>
    <lineage>
        <taxon>Eukaryota</taxon>
        <taxon>Fungi</taxon>
        <taxon>Dikarya</taxon>
        <taxon>Basidiomycota</taxon>
        <taxon>Agaricomycotina</taxon>
        <taxon>Agaricomycetes</taxon>
        <taxon>Agaricomycetidae</taxon>
        <taxon>Agaricales</taxon>
        <taxon>Tricholomatineae</taxon>
        <taxon>Lyophyllaceae</taxon>
        <taxon>Asterophora</taxon>
    </lineage>
</organism>
<sequence>MPGATTVSSRPSTGGSAQPLYPVPSHQPTGYFQQQQQQPNDLGRSTSAANTVYTHSHSHSSISYTSPPVSNAHWNGAAGVGYNGDSLGMAPLQPPTSDPYPDRSGSPTSIQETRRLQVANAIPVSAGPEDFQGASSSSAAAPVVTDPPQPQRDGKGRLRTSVDEPSSSAAPPPAYHE</sequence>
<accession>A0A9P7KCK1</accession>
<dbReference type="Proteomes" id="UP000775547">
    <property type="component" value="Unassembled WGS sequence"/>
</dbReference>
<reference evidence="2" key="1">
    <citation type="submission" date="2020-07" db="EMBL/GenBank/DDBJ databases">
        <authorList>
            <person name="Nieuwenhuis M."/>
            <person name="Van De Peppel L.J.J."/>
        </authorList>
    </citation>
    <scope>NUCLEOTIDE SEQUENCE</scope>
    <source>
        <strain evidence="2">AP01</strain>
        <tissue evidence="2">Mycelium</tissue>
    </source>
</reference>
<evidence type="ECO:0000313" key="3">
    <source>
        <dbReference type="Proteomes" id="UP000775547"/>
    </source>
</evidence>
<feature type="compositionally biased region" description="Polar residues" evidence="1">
    <location>
        <begin position="39"/>
        <end position="50"/>
    </location>
</feature>
<comment type="caution">
    <text evidence="2">The sequence shown here is derived from an EMBL/GenBank/DDBJ whole genome shotgun (WGS) entry which is preliminary data.</text>
</comment>
<evidence type="ECO:0000256" key="1">
    <source>
        <dbReference type="SAM" id="MobiDB-lite"/>
    </source>
</evidence>